<organism evidence="1 2">
    <name type="scientific">Auriscalpium vulgare</name>
    <dbReference type="NCBI Taxonomy" id="40419"/>
    <lineage>
        <taxon>Eukaryota</taxon>
        <taxon>Fungi</taxon>
        <taxon>Dikarya</taxon>
        <taxon>Basidiomycota</taxon>
        <taxon>Agaricomycotina</taxon>
        <taxon>Agaricomycetes</taxon>
        <taxon>Russulales</taxon>
        <taxon>Auriscalpiaceae</taxon>
        <taxon>Auriscalpium</taxon>
    </lineage>
</organism>
<dbReference type="Proteomes" id="UP000814033">
    <property type="component" value="Unassembled WGS sequence"/>
</dbReference>
<gene>
    <name evidence="1" type="ORF">FA95DRAFT_1611615</name>
</gene>
<sequence length="546" mass="61431">MKSLDRFIKRSFRKLVVTLSHAKRVHREEVLLMRSTSISHLPLEILLLIFEILATIDPPIATTTYTPRSKYSSTGLGWIKVTFVCRRWRHAAINTSTLWTRIALRPLGDIWRDTMLFRAGVLPTIIDVCGYMRRNPQRFIEMHLHRVSHLVVGLENTSVLTSLAGRQAPLLQSLVVKFRGASTQRLPATLFTERQHVPDLRRLCLLSLTHNEWDHGILRNIVSLEMIYHERMTDLPSLDAVLDGLQNMAALEQLVLDISHPPLKNEVNPGSIDPSRTRIVDLPSLQCLDFQTRAQRGAELMRSIRLPANAKVRIGVDYWCELCHREEFFAAMNAFLSLQRIPDEREPHFLTRLAIVSTESAHCPYTTVDVQASGKASSFQFTLHYWATTCRIPAITPAALKAIASPELQDLILAEERWEEPAWPTAVKCSTKLRSVEACGAAAIALARLATGTDNTASFLPALASLVLRDINFCWASFQSEPEFVNIGDEFIKLPHWLAARAAAGCPVEDLALKSCAVPEEWVEELRAVVGTTVTWTGGEEDWLGR</sequence>
<reference evidence="1" key="2">
    <citation type="journal article" date="2022" name="New Phytol.">
        <title>Evolutionary transition to the ectomycorrhizal habit in the genomes of a hyperdiverse lineage of mushroom-forming fungi.</title>
        <authorList>
            <person name="Looney B."/>
            <person name="Miyauchi S."/>
            <person name="Morin E."/>
            <person name="Drula E."/>
            <person name="Courty P.E."/>
            <person name="Kohler A."/>
            <person name="Kuo A."/>
            <person name="LaButti K."/>
            <person name="Pangilinan J."/>
            <person name="Lipzen A."/>
            <person name="Riley R."/>
            <person name="Andreopoulos W."/>
            <person name="He G."/>
            <person name="Johnson J."/>
            <person name="Nolan M."/>
            <person name="Tritt A."/>
            <person name="Barry K.W."/>
            <person name="Grigoriev I.V."/>
            <person name="Nagy L.G."/>
            <person name="Hibbett D."/>
            <person name="Henrissat B."/>
            <person name="Matheny P.B."/>
            <person name="Labbe J."/>
            <person name="Martin F.M."/>
        </authorList>
    </citation>
    <scope>NUCLEOTIDE SEQUENCE</scope>
    <source>
        <strain evidence="1">FP105234-sp</strain>
    </source>
</reference>
<name>A0ACB8R916_9AGAM</name>
<evidence type="ECO:0000313" key="1">
    <source>
        <dbReference type="EMBL" id="KAI0040659.1"/>
    </source>
</evidence>
<keyword evidence="2" id="KW-1185">Reference proteome</keyword>
<protein>
    <submittedName>
        <fullName evidence="1">Uncharacterized protein</fullName>
    </submittedName>
</protein>
<comment type="caution">
    <text evidence="1">The sequence shown here is derived from an EMBL/GenBank/DDBJ whole genome shotgun (WGS) entry which is preliminary data.</text>
</comment>
<evidence type="ECO:0000313" key="2">
    <source>
        <dbReference type="Proteomes" id="UP000814033"/>
    </source>
</evidence>
<proteinExistence type="predicted"/>
<accession>A0ACB8R916</accession>
<dbReference type="EMBL" id="MU276177">
    <property type="protein sequence ID" value="KAI0040659.1"/>
    <property type="molecule type" value="Genomic_DNA"/>
</dbReference>
<reference evidence="1" key="1">
    <citation type="submission" date="2021-02" db="EMBL/GenBank/DDBJ databases">
        <authorList>
            <consortium name="DOE Joint Genome Institute"/>
            <person name="Ahrendt S."/>
            <person name="Looney B.P."/>
            <person name="Miyauchi S."/>
            <person name="Morin E."/>
            <person name="Drula E."/>
            <person name="Courty P.E."/>
            <person name="Chicoki N."/>
            <person name="Fauchery L."/>
            <person name="Kohler A."/>
            <person name="Kuo A."/>
            <person name="Labutti K."/>
            <person name="Pangilinan J."/>
            <person name="Lipzen A."/>
            <person name="Riley R."/>
            <person name="Andreopoulos W."/>
            <person name="He G."/>
            <person name="Johnson J."/>
            <person name="Barry K.W."/>
            <person name="Grigoriev I.V."/>
            <person name="Nagy L."/>
            <person name="Hibbett D."/>
            <person name="Henrissat B."/>
            <person name="Matheny P.B."/>
            <person name="Labbe J."/>
            <person name="Martin F."/>
        </authorList>
    </citation>
    <scope>NUCLEOTIDE SEQUENCE</scope>
    <source>
        <strain evidence="1">FP105234-sp</strain>
    </source>
</reference>